<comment type="caution">
    <text evidence="2">The sequence shown here is derived from an EMBL/GenBank/DDBJ whole genome shotgun (WGS) entry which is preliminary data.</text>
</comment>
<sequence length="102" mass="12423">MKLKVPSFINKKNIFKLLINRYFLIGVGFALLLLLGENSFVYYYKLHKQLRQMEEKKEFYVKEMKQDSINIIKLKTDIDAIEKYGREKYMMKKDNEDIYIIR</sequence>
<evidence type="ECO:0000256" key="1">
    <source>
        <dbReference type="SAM" id="Phobius"/>
    </source>
</evidence>
<keyword evidence="1" id="KW-1133">Transmembrane helix</keyword>
<reference evidence="2" key="1">
    <citation type="submission" date="2019-08" db="EMBL/GenBank/DDBJ databases">
        <authorList>
            <person name="Kucharzyk K."/>
            <person name="Murdoch R.W."/>
            <person name="Higgins S."/>
            <person name="Loffler F."/>
        </authorList>
    </citation>
    <scope>NUCLEOTIDE SEQUENCE</scope>
</reference>
<dbReference type="InterPro" id="IPR007060">
    <property type="entry name" value="FtsL/DivIC"/>
</dbReference>
<protein>
    <recommendedName>
        <fullName evidence="3">Cell division protein FtsL</fullName>
    </recommendedName>
</protein>
<name>A0A644W607_9ZZZZ</name>
<dbReference type="EMBL" id="VSSQ01000635">
    <property type="protein sequence ID" value="MPL98910.1"/>
    <property type="molecule type" value="Genomic_DNA"/>
</dbReference>
<evidence type="ECO:0008006" key="3">
    <source>
        <dbReference type="Google" id="ProtNLM"/>
    </source>
</evidence>
<keyword evidence="1" id="KW-0812">Transmembrane</keyword>
<feature type="transmembrane region" description="Helical" evidence="1">
    <location>
        <begin position="22"/>
        <end position="44"/>
    </location>
</feature>
<gene>
    <name evidence="2" type="ORF">SDC9_45122</name>
</gene>
<organism evidence="2">
    <name type="scientific">bioreactor metagenome</name>
    <dbReference type="NCBI Taxonomy" id="1076179"/>
    <lineage>
        <taxon>unclassified sequences</taxon>
        <taxon>metagenomes</taxon>
        <taxon>ecological metagenomes</taxon>
    </lineage>
</organism>
<proteinExistence type="predicted"/>
<keyword evidence="1" id="KW-0472">Membrane</keyword>
<dbReference type="Pfam" id="PF04977">
    <property type="entry name" value="DivIC"/>
    <property type="match status" value="1"/>
</dbReference>
<dbReference type="AlphaFoldDB" id="A0A644W607"/>
<evidence type="ECO:0000313" key="2">
    <source>
        <dbReference type="EMBL" id="MPL98910.1"/>
    </source>
</evidence>
<accession>A0A644W607</accession>